<reference evidence="1 2" key="1">
    <citation type="journal article" date="2018" name="Science">
        <title>The opium poppy genome and morphinan production.</title>
        <authorList>
            <person name="Guo L."/>
            <person name="Winzer T."/>
            <person name="Yang X."/>
            <person name="Li Y."/>
            <person name="Ning Z."/>
            <person name="He Z."/>
            <person name="Teodor R."/>
            <person name="Lu Y."/>
            <person name="Bowser T.A."/>
            <person name="Graham I.A."/>
            <person name="Ye K."/>
        </authorList>
    </citation>
    <scope>NUCLEOTIDE SEQUENCE [LARGE SCALE GENOMIC DNA]</scope>
    <source>
        <strain evidence="2">cv. HN1</strain>
        <tissue evidence="1">Leaves</tissue>
    </source>
</reference>
<organism evidence="1 2">
    <name type="scientific">Papaver somniferum</name>
    <name type="common">Opium poppy</name>
    <dbReference type="NCBI Taxonomy" id="3469"/>
    <lineage>
        <taxon>Eukaryota</taxon>
        <taxon>Viridiplantae</taxon>
        <taxon>Streptophyta</taxon>
        <taxon>Embryophyta</taxon>
        <taxon>Tracheophyta</taxon>
        <taxon>Spermatophyta</taxon>
        <taxon>Magnoliopsida</taxon>
        <taxon>Ranunculales</taxon>
        <taxon>Papaveraceae</taxon>
        <taxon>Papaveroideae</taxon>
        <taxon>Papaver</taxon>
    </lineage>
</organism>
<dbReference type="AlphaFoldDB" id="A0A4Y7JHV1"/>
<proteinExistence type="predicted"/>
<sequence>MRSRVGARVEMVRSGIIARSGLVKNRIRDEHLVAGLEMNQKTFVCFSKVHQGARLQETCLVIQRFDFNSNDKHKLIGVSDFLGSNFQLEFILAVDYTDSYSIDWVIKQNITLGTFRIPVNILASIEMLSESTNETLDKDAAEPQKSKLKS</sequence>
<evidence type="ECO:0000313" key="2">
    <source>
        <dbReference type="Proteomes" id="UP000316621"/>
    </source>
</evidence>
<dbReference type="EMBL" id="CM010718">
    <property type="protein sequence ID" value="RZC59235.1"/>
    <property type="molecule type" value="Genomic_DNA"/>
</dbReference>
<protein>
    <submittedName>
        <fullName evidence="1">Uncharacterized protein</fullName>
    </submittedName>
</protein>
<evidence type="ECO:0000313" key="1">
    <source>
        <dbReference type="EMBL" id="RZC59235.1"/>
    </source>
</evidence>
<dbReference type="Gramene" id="RZC59235">
    <property type="protein sequence ID" value="RZC59235"/>
    <property type="gene ID" value="C5167_006538"/>
</dbReference>
<accession>A0A4Y7JHV1</accession>
<gene>
    <name evidence="1" type="ORF">C5167_006538</name>
</gene>
<keyword evidence="2" id="KW-1185">Reference proteome</keyword>
<name>A0A4Y7JHV1_PAPSO</name>
<dbReference type="Proteomes" id="UP000316621">
    <property type="component" value="Chromosome 4"/>
</dbReference>